<organism evidence="3 4">
    <name type="scientific">Pseudomonas denitrificans</name>
    <dbReference type="NCBI Taxonomy" id="43306"/>
    <lineage>
        <taxon>Bacteria</taxon>
        <taxon>Pseudomonadati</taxon>
        <taxon>Pseudomonadota</taxon>
        <taxon>Gammaproteobacteria</taxon>
        <taxon>Pseudomonadales</taxon>
        <taxon>Pseudomonadaceae</taxon>
        <taxon>Halopseudomonas</taxon>
    </lineage>
</organism>
<dbReference type="Pfam" id="PF23843">
    <property type="entry name" value="DUF7210"/>
    <property type="match status" value="1"/>
</dbReference>
<evidence type="ECO:0000313" key="3">
    <source>
        <dbReference type="EMBL" id="QEY73226.1"/>
    </source>
</evidence>
<protein>
    <recommendedName>
        <fullName evidence="2">DUF7210 domain-containing protein</fullName>
    </recommendedName>
</protein>
<gene>
    <name evidence="3" type="ORF">F1C79_17325</name>
</gene>
<sequence>MDLKATQPVYRGGKLIQPGEPINTTAEDAENLIAEGKARDASAKKPSAKPARSAAQAEKVE</sequence>
<dbReference type="KEGG" id="pden:F1C79_17325"/>
<dbReference type="InterPro" id="IPR055634">
    <property type="entry name" value="DUF7210"/>
</dbReference>
<name>A0A9X7N232_PSEDE</name>
<dbReference type="RefSeq" id="WP_151188110.1">
    <property type="nucleotide sequence ID" value="NZ_CP043626.1"/>
</dbReference>
<proteinExistence type="predicted"/>
<dbReference type="Proteomes" id="UP000326659">
    <property type="component" value="Chromosome"/>
</dbReference>
<keyword evidence="4" id="KW-1185">Reference proteome</keyword>
<dbReference type="EMBL" id="CP043626">
    <property type="protein sequence ID" value="QEY73226.1"/>
    <property type="molecule type" value="Genomic_DNA"/>
</dbReference>
<dbReference type="AlphaFoldDB" id="A0A9X7N232"/>
<feature type="region of interest" description="Disordered" evidence="1">
    <location>
        <begin position="36"/>
        <end position="61"/>
    </location>
</feature>
<feature type="region of interest" description="Disordered" evidence="1">
    <location>
        <begin position="1"/>
        <end position="22"/>
    </location>
</feature>
<evidence type="ECO:0000313" key="4">
    <source>
        <dbReference type="Proteomes" id="UP000326659"/>
    </source>
</evidence>
<feature type="domain" description="DUF7210" evidence="2">
    <location>
        <begin position="1"/>
        <end position="38"/>
    </location>
</feature>
<accession>A0A9X7N232</accession>
<evidence type="ECO:0000259" key="2">
    <source>
        <dbReference type="Pfam" id="PF23843"/>
    </source>
</evidence>
<evidence type="ECO:0000256" key="1">
    <source>
        <dbReference type="SAM" id="MobiDB-lite"/>
    </source>
</evidence>
<reference evidence="3 4" key="1">
    <citation type="submission" date="2019-09" db="EMBL/GenBank/DDBJ databases">
        <title>Prosopis cineraria nodule microbiome.</title>
        <authorList>
            <person name="Chaluvadi S.R."/>
            <person name="Ali R."/>
            <person name="Wang X."/>
        </authorList>
    </citation>
    <scope>NUCLEOTIDE SEQUENCE [LARGE SCALE GENOMIC DNA]</scope>
    <source>
        <strain evidence="3 4">BG1</strain>
    </source>
</reference>
<feature type="compositionally biased region" description="Low complexity" evidence="1">
    <location>
        <begin position="44"/>
        <end position="61"/>
    </location>
</feature>